<dbReference type="Pfam" id="PF06092">
    <property type="entry name" value="DUF943"/>
    <property type="match status" value="1"/>
</dbReference>
<organism evidence="1 2">
    <name type="scientific">Tatumella terrea</name>
    <dbReference type="NCBI Taxonomy" id="419007"/>
    <lineage>
        <taxon>Bacteria</taxon>
        <taxon>Pseudomonadati</taxon>
        <taxon>Pseudomonadota</taxon>
        <taxon>Gammaproteobacteria</taxon>
        <taxon>Enterobacterales</taxon>
        <taxon>Erwiniaceae</taxon>
        <taxon>Tatumella</taxon>
    </lineage>
</organism>
<protein>
    <submittedName>
        <fullName evidence="1">DUF943 family protein</fullName>
    </submittedName>
</protein>
<dbReference type="RefSeq" id="WP_385946342.1">
    <property type="nucleotide sequence ID" value="NZ_JBHSUB010000004.1"/>
</dbReference>
<gene>
    <name evidence="1" type="ORF">ACFP9W_03250</name>
</gene>
<accession>A0ABW1VWS1</accession>
<dbReference type="EMBL" id="JBHSUB010000004">
    <property type="protein sequence ID" value="MFC6377116.1"/>
    <property type="molecule type" value="Genomic_DNA"/>
</dbReference>
<dbReference type="InterPro" id="IPR010351">
    <property type="entry name" value="DUF943"/>
</dbReference>
<proteinExistence type="predicted"/>
<comment type="caution">
    <text evidence="1">The sequence shown here is derived from an EMBL/GenBank/DDBJ whole genome shotgun (WGS) entry which is preliminary data.</text>
</comment>
<evidence type="ECO:0000313" key="2">
    <source>
        <dbReference type="Proteomes" id="UP001596230"/>
    </source>
</evidence>
<keyword evidence="2" id="KW-1185">Reference proteome</keyword>
<dbReference type="Proteomes" id="UP001596230">
    <property type="component" value="Unassembled WGS sequence"/>
</dbReference>
<dbReference type="PROSITE" id="PS51257">
    <property type="entry name" value="PROKAR_LIPOPROTEIN"/>
    <property type="match status" value="1"/>
</dbReference>
<evidence type="ECO:0000313" key="1">
    <source>
        <dbReference type="EMBL" id="MFC6377116.1"/>
    </source>
</evidence>
<sequence length="163" mass="19019">MTFKNKIILLVLTFVVFLLLACTLRVVLRPAEIVAIRHRSSGFSDILVKNFPYTDQGKIAWWLENKNDIEKKYHLPHPDKDGSFYLIFRLFGDGYKQEGKYDRLCFKYKVTPENCIDKNRVFSVQTGRNGNIIFIARGGVYRMTENGEITKEKTWAIQPPPER</sequence>
<reference evidence="2" key="1">
    <citation type="journal article" date="2019" name="Int. J. Syst. Evol. Microbiol.">
        <title>The Global Catalogue of Microorganisms (GCM) 10K type strain sequencing project: providing services to taxonomists for standard genome sequencing and annotation.</title>
        <authorList>
            <consortium name="The Broad Institute Genomics Platform"/>
            <consortium name="The Broad Institute Genome Sequencing Center for Infectious Disease"/>
            <person name="Wu L."/>
            <person name="Ma J."/>
        </authorList>
    </citation>
    <scope>NUCLEOTIDE SEQUENCE [LARGE SCALE GENOMIC DNA]</scope>
    <source>
        <strain evidence="2">CGMCC 1.18518</strain>
    </source>
</reference>
<name>A0ABW1VWS1_9GAMM</name>